<evidence type="ECO:0000256" key="2">
    <source>
        <dbReference type="ARBA" id="ARBA00007637"/>
    </source>
</evidence>
<dbReference type="RefSeq" id="WP_110814261.1">
    <property type="nucleotide sequence ID" value="NZ_QJTE01000003.1"/>
</dbReference>
<dbReference type="SUPFAM" id="SSF51735">
    <property type="entry name" value="NAD(P)-binding Rossmann-fold domains"/>
    <property type="match status" value="1"/>
</dbReference>
<dbReference type="Gene3D" id="3.20.20.80">
    <property type="entry name" value="Glycosidases"/>
    <property type="match status" value="1"/>
</dbReference>
<comment type="similarity">
    <text evidence="2">Belongs to the NAD(P)-dependent epimerase/dehydratase family.</text>
</comment>
<comment type="pathway">
    <text evidence="1">Bacterial outer membrane biogenesis; LPS O-antigen biosynthesis.</text>
</comment>
<sequence length="664" mass="73746">MTTPFGFVEWFRPGEYERVKREIPKLKASGAAWVRTHLSWAEYLAPGGPEWNDWLFPKLAEHFEVLPCVHYTPPSLSRTGRTSGAPKVLKDYADFIDLVLTRHGEHFKFVELWNEPNNLLDWDWREDTGFELFCEMITNAAHWADQRGWRPVLGGPAPFDAYWLNLMGERGLLQLMHAVGFHGFPGTWDSEEGSWKGWDAHLAEMREILDRHAPKAEIWITETGYSTWRHDGIEQARRFAQALDASAERMYWYGWQDLTQDTAVQEGPLFDLRHYHLGATTAEGQPKLLARLLADGGPERVREVTGLAAPRIGDATKPVAITGGAGFIGSNLAESFLAEGREVVIIDNLSRSGVEENLEWLIERHGSRVHPAPVDMRDASTLSAAVADAEAVVHLAAQTAVTTSLTAPLEDFEVNARGTLNLLEALRATGRQVPLIFASTNKVYGSLADLTVEDTAEGCAPHDNALAAHGVDESRPLDFATPYGCSKGVADQYVLDYAKSYGLPTAVLRMSCIYGPRQFGTEDQGWVAHFLIRALKGEAITLYGSGHQVRDVLEVSDAVAAYRAVLGDIDRLKGRAFNLGGGPANAVSLRGVLKEIGRVTYREVDVRYDTWRQGDQPWFVADTRLLQAETGWQPQVGWKDGLHRLAAWLAEHRVPQAHGARLSA</sequence>
<dbReference type="Proteomes" id="UP000248311">
    <property type="component" value="Unassembled WGS sequence"/>
</dbReference>
<protein>
    <submittedName>
        <fullName evidence="4">CDP-paratose 2-epimerase</fullName>
    </submittedName>
</protein>
<dbReference type="Pfam" id="PF01370">
    <property type="entry name" value="Epimerase"/>
    <property type="match status" value="1"/>
</dbReference>
<dbReference type="PANTHER" id="PTHR43000">
    <property type="entry name" value="DTDP-D-GLUCOSE 4,6-DEHYDRATASE-RELATED"/>
    <property type="match status" value="1"/>
</dbReference>
<accession>A0A318STX2</accession>
<name>A0A318STX2_9RHOB</name>
<keyword evidence="5" id="KW-1185">Reference proteome</keyword>
<feature type="domain" description="NAD-dependent epimerase/dehydratase" evidence="3">
    <location>
        <begin position="319"/>
        <end position="580"/>
    </location>
</feature>
<dbReference type="Gene3D" id="3.40.50.720">
    <property type="entry name" value="NAD(P)-binding Rossmann-like Domain"/>
    <property type="match status" value="1"/>
</dbReference>
<evidence type="ECO:0000313" key="5">
    <source>
        <dbReference type="Proteomes" id="UP000248311"/>
    </source>
</evidence>
<dbReference type="SUPFAM" id="SSF51445">
    <property type="entry name" value="(Trans)glycosidases"/>
    <property type="match status" value="1"/>
</dbReference>
<evidence type="ECO:0000256" key="1">
    <source>
        <dbReference type="ARBA" id="ARBA00005125"/>
    </source>
</evidence>
<dbReference type="InterPro" id="IPR001509">
    <property type="entry name" value="Epimerase_deHydtase"/>
</dbReference>
<evidence type="ECO:0000313" key="4">
    <source>
        <dbReference type="EMBL" id="PYE83686.1"/>
    </source>
</evidence>
<proteinExistence type="inferred from homology"/>
<reference evidence="4 5" key="1">
    <citation type="submission" date="2018-06" db="EMBL/GenBank/DDBJ databases">
        <title>Genomic Encyclopedia of Type Strains, Phase III (KMG-III): the genomes of soil and plant-associated and newly described type strains.</title>
        <authorList>
            <person name="Whitman W."/>
        </authorList>
    </citation>
    <scope>NUCLEOTIDE SEQUENCE [LARGE SCALE GENOMIC DNA]</scope>
    <source>
        <strain evidence="4 5">CECT 9025</strain>
    </source>
</reference>
<organism evidence="4 5">
    <name type="scientific">Pseudoroseicyclus aestuarii</name>
    <dbReference type="NCBI Taxonomy" id="1795041"/>
    <lineage>
        <taxon>Bacteria</taxon>
        <taxon>Pseudomonadati</taxon>
        <taxon>Pseudomonadota</taxon>
        <taxon>Alphaproteobacteria</taxon>
        <taxon>Rhodobacterales</taxon>
        <taxon>Paracoccaceae</taxon>
        <taxon>Pseudoroseicyclus</taxon>
    </lineage>
</organism>
<dbReference type="InterPro" id="IPR036291">
    <property type="entry name" value="NAD(P)-bd_dom_sf"/>
</dbReference>
<gene>
    <name evidence="4" type="ORF">DFP88_10344</name>
</gene>
<dbReference type="OrthoDB" id="9801785at2"/>
<dbReference type="InterPro" id="IPR017853">
    <property type="entry name" value="GH"/>
</dbReference>
<dbReference type="AlphaFoldDB" id="A0A318STX2"/>
<dbReference type="EMBL" id="QJTE01000003">
    <property type="protein sequence ID" value="PYE83686.1"/>
    <property type="molecule type" value="Genomic_DNA"/>
</dbReference>
<evidence type="ECO:0000259" key="3">
    <source>
        <dbReference type="Pfam" id="PF01370"/>
    </source>
</evidence>
<comment type="caution">
    <text evidence="4">The sequence shown here is derived from an EMBL/GenBank/DDBJ whole genome shotgun (WGS) entry which is preliminary data.</text>
</comment>